<comment type="cofactor">
    <cofactor evidence="1">
        <name>FMN</name>
        <dbReference type="ChEBI" id="CHEBI:58210"/>
    </cofactor>
</comment>
<comment type="similarity">
    <text evidence="2">Belongs to the pyridoxamine 5'-phosphate oxidase family.</text>
</comment>
<comment type="caution">
    <text evidence="8">The sequence shown here is derived from an EMBL/GenBank/DDBJ whole genome shotgun (WGS) entry which is preliminary data.</text>
</comment>
<dbReference type="Gene3D" id="2.30.110.10">
    <property type="entry name" value="Electron Transport, Fmn-binding Protein, Chain A"/>
    <property type="match status" value="1"/>
</dbReference>
<feature type="domain" description="Pyridoxine 5'-phosphate oxidase dimerisation C-terminal" evidence="7">
    <location>
        <begin position="153"/>
        <end position="193"/>
    </location>
</feature>
<dbReference type="InterPro" id="IPR019576">
    <property type="entry name" value="Pyridoxamine_oxidase_dimer_C"/>
</dbReference>
<evidence type="ECO:0000256" key="3">
    <source>
        <dbReference type="ARBA" id="ARBA00022630"/>
    </source>
</evidence>
<name>A0ABW3CUB6_9FLAO</name>
<evidence type="ECO:0000256" key="4">
    <source>
        <dbReference type="ARBA" id="ARBA00022643"/>
    </source>
</evidence>
<reference evidence="9" key="1">
    <citation type="journal article" date="2019" name="Int. J. Syst. Evol. Microbiol.">
        <title>The Global Catalogue of Microorganisms (GCM) 10K type strain sequencing project: providing services to taxonomists for standard genome sequencing and annotation.</title>
        <authorList>
            <consortium name="The Broad Institute Genomics Platform"/>
            <consortium name="The Broad Institute Genome Sequencing Center for Infectious Disease"/>
            <person name="Wu L."/>
            <person name="Ma J."/>
        </authorList>
    </citation>
    <scope>NUCLEOTIDE SEQUENCE [LARGE SCALE GENOMIC DNA]</scope>
    <source>
        <strain evidence="9">CCUG 62952</strain>
    </source>
</reference>
<evidence type="ECO:0000256" key="5">
    <source>
        <dbReference type="ARBA" id="ARBA00023002"/>
    </source>
</evidence>
<dbReference type="RefSeq" id="WP_386403906.1">
    <property type="nucleotide sequence ID" value="NZ_JBHTJH010000004.1"/>
</dbReference>
<dbReference type="SUPFAM" id="SSF50475">
    <property type="entry name" value="FMN-binding split barrel"/>
    <property type="match status" value="1"/>
</dbReference>
<dbReference type="PANTHER" id="PTHR10851:SF0">
    <property type="entry name" value="PYRIDOXINE-5'-PHOSPHATE OXIDASE"/>
    <property type="match status" value="1"/>
</dbReference>
<keyword evidence="9" id="KW-1185">Reference proteome</keyword>
<protein>
    <submittedName>
        <fullName evidence="8">Pyridoxal 5'-phosphate synthase</fullName>
    </submittedName>
</protein>
<keyword evidence="5" id="KW-0560">Oxidoreductase</keyword>
<evidence type="ECO:0000259" key="6">
    <source>
        <dbReference type="Pfam" id="PF01243"/>
    </source>
</evidence>
<dbReference type="PIRSF" id="PIRSF000190">
    <property type="entry name" value="Pyd_amn-ph_oxd"/>
    <property type="match status" value="1"/>
</dbReference>
<dbReference type="EMBL" id="JBHTJH010000004">
    <property type="protein sequence ID" value="MFD0861248.1"/>
    <property type="molecule type" value="Genomic_DNA"/>
</dbReference>
<dbReference type="PANTHER" id="PTHR10851">
    <property type="entry name" value="PYRIDOXINE-5-PHOSPHATE OXIDASE"/>
    <property type="match status" value="1"/>
</dbReference>
<feature type="domain" description="Pyridoxamine 5'-phosphate oxidase N-terminal" evidence="6">
    <location>
        <begin position="25"/>
        <end position="112"/>
    </location>
</feature>
<dbReference type="InterPro" id="IPR000659">
    <property type="entry name" value="Pyridox_Oxase"/>
</dbReference>
<sequence length="193" mass="22225">MMTHPIEKFNQWYKEELVKSKASIPSACCLSTLGLDGFPNARFLSLKEVRHGNFIITGPLGSLKGKEIKAKPEVALTFWWEATLRQIRVQGIASEISSDLASVYFDERNQASKVVSLISEQGMEIKEIDQLKAIFFNKLKELENEKIARPKDWGGFSIAPTRIEFMEFKESRFHLRECYTIQEDSWDAQYIQP</sequence>
<dbReference type="Pfam" id="PF10590">
    <property type="entry name" value="PNP_phzG_C"/>
    <property type="match status" value="1"/>
</dbReference>
<keyword evidence="4" id="KW-0288">FMN</keyword>
<keyword evidence="3" id="KW-0285">Flavoprotein</keyword>
<dbReference type="Proteomes" id="UP001596978">
    <property type="component" value="Unassembled WGS sequence"/>
</dbReference>
<organism evidence="8 9">
    <name type="scientific">Sungkyunkwania multivorans</name>
    <dbReference type="NCBI Taxonomy" id="1173618"/>
    <lineage>
        <taxon>Bacteria</taxon>
        <taxon>Pseudomonadati</taxon>
        <taxon>Bacteroidota</taxon>
        <taxon>Flavobacteriia</taxon>
        <taxon>Flavobacteriales</taxon>
        <taxon>Flavobacteriaceae</taxon>
        <taxon>Sungkyunkwania</taxon>
    </lineage>
</organism>
<gene>
    <name evidence="8" type="ORF">ACFQ1M_03445</name>
</gene>
<dbReference type="InterPro" id="IPR011576">
    <property type="entry name" value="Pyridox_Oxase_N"/>
</dbReference>
<dbReference type="InterPro" id="IPR012349">
    <property type="entry name" value="Split_barrel_FMN-bd"/>
</dbReference>
<dbReference type="NCBIfam" id="NF004231">
    <property type="entry name" value="PRK05679.1"/>
    <property type="match status" value="1"/>
</dbReference>
<accession>A0ABW3CUB6</accession>
<evidence type="ECO:0000313" key="8">
    <source>
        <dbReference type="EMBL" id="MFD0861248.1"/>
    </source>
</evidence>
<evidence type="ECO:0000259" key="7">
    <source>
        <dbReference type="Pfam" id="PF10590"/>
    </source>
</evidence>
<evidence type="ECO:0000256" key="2">
    <source>
        <dbReference type="ARBA" id="ARBA00007301"/>
    </source>
</evidence>
<proteinExistence type="inferred from homology"/>
<evidence type="ECO:0000256" key="1">
    <source>
        <dbReference type="ARBA" id="ARBA00001917"/>
    </source>
</evidence>
<evidence type="ECO:0000313" key="9">
    <source>
        <dbReference type="Proteomes" id="UP001596978"/>
    </source>
</evidence>
<dbReference type="Pfam" id="PF01243">
    <property type="entry name" value="PNPOx_N"/>
    <property type="match status" value="1"/>
</dbReference>